<evidence type="ECO:0000313" key="1">
    <source>
        <dbReference type="EMBL" id="KAK3533131.1"/>
    </source>
</evidence>
<name>A0AAE0QUD9_9TELE</name>
<gene>
    <name evidence="1" type="ORF">QTP70_008806</name>
</gene>
<sequence>MPRGDSLMWCESRSCSLHAAIRPYQSYRDPELITLRMRDTPTDQRLTLLNELNMQVEVRTLCRPVKFLHTKLNHPCLYGPCFVHWCAVMLEQEVAIPKLFPQSWEHEIVQNVLVFISVLLANRCRVACFPSTPSPYTYSCFRKPATDPTLAFFPGYPSTLTPIPFSALAPSTFLCPSALPHPSLPPVLCQFPRQTKSSVCLRSSGGMRNAGVKRGGGEESGEAEGQLHVFSLA</sequence>
<protein>
    <submittedName>
        <fullName evidence="1">Uncharacterized protein</fullName>
    </submittedName>
</protein>
<reference evidence="1" key="1">
    <citation type="submission" date="2023-06" db="EMBL/GenBank/DDBJ databases">
        <title>Male Hemibagrus guttatus genome.</title>
        <authorList>
            <person name="Bian C."/>
        </authorList>
    </citation>
    <scope>NUCLEOTIDE SEQUENCE</scope>
    <source>
        <strain evidence="1">Male_cb2023</strain>
        <tissue evidence="1">Muscle</tissue>
    </source>
</reference>
<proteinExistence type="predicted"/>
<dbReference type="AlphaFoldDB" id="A0AAE0QUD9"/>
<dbReference type="EMBL" id="JAUCMX010000010">
    <property type="protein sequence ID" value="KAK3533131.1"/>
    <property type="molecule type" value="Genomic_DNA"/>
</dbReference>
<comment type="caution">
    <text evidence="1">The sequence shown here is derived from an EMBL/GenBank/DDBJ whole genome shotgun (WGS) entry which is preliminary data.</text>
</comment>
<keyword evidence="2" id="KW-1185">Reference proteome</keyword>
<organism evidence="1 2">
    <name type="scientific">Hemibagrus guttatus</name>
    <dbReference type="NCBI Taxonomy" id="175788"/>
    <lineage>
        <taxon>Eukaryota</taxon>
        <taxon>Metazoa</taxon>
        <taxon>Chordata</taxon>
        <taxon>Craniata</taxon>
        <taxon>Vertebrata</taxon>
        <taxon>Euteleostomi</taxon>
        <taxon>Actinopterygii</taxon>
        <taxon>Neopterygii</taxon>
        <taxon>Teleostei</taxon>
        <taxon>Ostariophysi</taxon>
        <taxon>Siluriformes</taxon>
        <taxon>Bagridae</taxon>
        <taxon>Hemibagrus</taxon>
    </lineage>
</organism>
<evidence type="ECO:0000313" key="2">
    <source>
        <dbReference type="Proteomes" id="UP001274896"/>
    </source>
</evidence>
<accession>A0AAE0QUD9</accession>
<dbReference type="Proteomes" id="UP001274896">
    <property type="component" value="Unassembled WGS sequence"/>
</dbReference>